<accession>A0A0Q1CDG1</accession>
<dbReference type="EMBL" id="LCTZ01000002">
    <property type="protein sequence ID" value="KQC28746.1"/>
    <property type="molecule type" value="Genomic_DNA"/>
</dbReference>
<dbReference type="InterPro" id="IPR046373">
    <property type="entry name" value="Acyl-CoA_Oxase/DH_mid-dom_sf"/>
</dbReference>
<dbReference type="InterPro" id="IPR037069">
    <property type="entry name" value="AcylCoA_DH/ox_N_sf"/>
</dbReference>
<dbReference type="Proteomes" id="UP000050827">
    <property type="component" value="Unassembled WGS sequence"/>
</dbReference>
<dbReference type="Gene3D" id="1.10.540.10">
    <property type="entry name" value="Acyl-CoA dehydrogenase/oxidase, N-terminal domain"/>
    <property type="match status" value="1"/>
</dbReference>
<evidence type="ECO:0000259" key="9">
    <source>
        <dbReference type="Pfam" id="PF02771"/>
    </source>
</evidence>
<dbReference type="FunFam" id="2.40.110.10:FF:000006">
    <property type="entry name" value="very long-chain specific acyl-CoA dehydrogenase, mitochondrial"/>
    <property type="match status" value="1"/>
</dbReference>
<dbReference type="InterPro" id="IPR013786">
    <property type="entry name" value="AcylCoA_DH/ox_N"/>
</dbReference>
<evidence type="ECO:0000259" key="8">
    <source>
        <dbReference type="Pfam" id="PF02770"/>
    </source>
</evidence>
<feature type="domain" description="Acyl-CoA dehydrogenase/oxidase C-terminal" evidence="7">
    <location>
        <begin position="257"/>
        <end position="419"/>
    </location>
</feature>
<feature type="domain" description="Acyl-CoA oxidase/dehydrogenase middle" evidence="8">
    <location>
        <begin position="150"/>
        <end position="243"/>
    </location>
</feature>
<evidence type="ECO:0000256" key="3">
    <source>
        <dbReference type="ARBA" id="ARBA00022630"/>
    </source>
</evidence>
<dbReference type="GO" id="GO:0050660">
    <property type="term" value="F:flavin adenine dinucleotide binding"/>
    <property type="evidence" value="ECO:0007669"/>
    <property type="project" value="InterPro"/>
</dbReference>
<dbReference type="FunFam" id="1.10.540.10:FF:000001">
    <property type="entry name" value="Very long-chain-specific acyl-CoA dehydrogenase, mitochondrial"/>
    <property type="match status" value="1"/>
</dbReference>
<reference evidence="11 12" key="1">
    <citation type="submission" date="2015-04" db="EMBL/GenBank/DDBJ databases">
        <title>Complete genome of flavobacterium.</title>
        <authorList>
            <person name="Kwon Y.M."/>
            <person name="Kim S.-J."/>
        </authorList>
    </citation>
    <scope>NUCLEOTIDE SEQUENCE [LARGE SCALE GENOMIC DNA]</scope>
    <source>
        <strain evidence="11 12">DK169</strain>
    </source>
</reference>
<comment type="similarity">
    <text evidence="2 6">Belongs to the acyl-CoA dehydrogenase family.</text>
</comment>
<keyword evidence="12" id="KW-1185">Reference proteome</keyword>
<evidence type="ECO:0000259" key="7">
    <source>
        <dbReference type="Pfam" id="PF00441"/>
    </source>
</evidence>
<keyword evidence="3 6" id="KW-0285">Flavoprotein</keyword>
<dbReference type="Pfam" id="PF02770">
    <property type="entry name" value="Acyl-CoA_dh_M"/>
    <property type="match status" value="1"/>
</dbReference>
<evidence type="ECO:0000256" key="4">
    <source>
        <dbReference type="ARBA" id="ARBA00022827"/>
    </source>
</evidence>
<comment type="cofactor">
    <cofactor evidence="1 6">
        <name>FAD</name>
        <dbReference type="ChEBI" id="CHEBI:57692"/>
    </cofactor>
</comment>
<dbReference type="InterPro" id="IPR049426">
    <property type="entry name" value="Acyl-CoA-dh-like_C"/>
</dbReference>
<dbReference type="RefSeq" id="WP_055392282.1">
    <property type="nucleotide sequence ID" value="NZ_LCTZ01000002.1"/>
</dbReference>
<dbReference type="PATRIC" id="fig|1547436.3.peg.357"/>
<dbReference type="PROSITE" id="PS00072">
    <property type="entry name" value="ACYL_COA_DH_1"/>
    <property type="match status" value="1"/>
</dbReference>
<dbReference type="Pfam" id="PF21263">
    <property type="entry name" value="Acyl-CoA-dh_C"/>
    <property type="match status" value="1"/>
</dbReference>
<dbReference type="Pfam" id="PF02771">
    <property type="entry name" value="Acyl-CoA_dh_N"/>
    <property type="match status" value="1"/>
</dbReference>
<name>A0A0Q1CDG1_9FLAO</name>
<dbReference type="Gene3D" id="2.40.110.10">
    <property type="entry name" value="Butyryl-CoA Dehydrogenase, subunit A, domain 2"/>
    <property type="match status" value="1"/>
</dbReference>
<dbReference type="SUPFAM" id="SSF47203">
    <property type="entry name" value="Acyl-CoA dehydrogenase C-terminal domain-like"/>
    <property type="match status" value="1"/>
</dbReference>
<evidence type="ECO:0000313" key="12">
    <source>
        <dbReference type="Proteomes" id="UP000050827"/>
    </source>
</evidence>
<dbReference type="InterPro" id="IPR009075">
    <property type="entry name" value="AcylCo_DH/oxidase_C"/>
</dbReference>
<proteinExistence type="inferred from homology"/>
<dbReference type="GO" id="GO:0003995">
    <property type="term" value="F:acyl-CoA dehydrogenase activity"/>
    <property type="evidence" value="ECO:0007669"/>
    <property type="project" value="InterPro"/>
</dbReference>
<dbReference type="InterPro" id="IPR006089">
    <property type="entry name" value="Acyl-CoA_DH_CS"/>
</dbReference>
<evidence type="ECO:0000259" key="10">
    <source>
        <dbReference type="Pfam" id="PF21263"/>
    </source>
</evidence>
<dbReference type="OrthoDB" id="9802867at2"/>
<keyword evidence="5 6" id="KW-0560">Oxidoreductase</keyword>
<dbReference type="PANTHER" id="PTHR43884:SF12">
    <property type="entry name" value="ISOVALERYL-COA DEHYDROGENASE, MITOCHONDRIAL-RELATED"/>
    <property type="match status" value="1"/>
</dbReference>
<dbReference type="InterPro" id="IPR036250">
    <property type="entry name" value="AcylCo_DH-like_C"/>
</dbReference>
<evidence type="ECO:0000256" key="6">
    <source>
        <dbReference type="RuleBase" id="RU362125"/>
    </source>
</evidence>
<evidence type="ECO:0000256" key="1">
    <source>
        <dbReference type="ARBA" id="ARBA00001974"/>
    </source>
</evidence>
<organism evidence="11 12">
    <name type="scientific">Flagellimonas eckloniae</name>
    <dbReference type="NCBI Taxonomy" id="346185"/>
    <lineage>
        <taxon>Bacteria</taxon>
        <taxon>Pseudomonadati</taxon>
        <taxon>Bacteroidota</taxon>
        <taxon>Flavobacteriia</taxon>
        <taxon>Flavobacteriales</taxon>
        <taxon>Flavobacteriaceae</taxon>
        <taxon>Flagellimonas</taxon>
    </lineage>
</organism>
<dbReference type="PANTHER" id="PTHR43884">
    <property type="entry name" value="ACYL-COA DEHYDROGENASE"/>
    <property type="match status" value="1"/>
</dbReference>
<protein>
    <submittedName>
        <fullName evidence="11">Acyl-CoA dehydrogenase</fullName>
    </submittedName>
</protein>
<feature type="domain" description="Acyl-CoA dehydrogenase-like C-terminal" evidence="10">
    <location>
        <begin position="471"/>
        <end position="573"/>
    </location>
</feature>
<dbReference type="SUPFAM" id="SSF56645">
    <property type="entry name" value="Acyl-CoA dehydrogenase NM domain-like"/>
    <property type="match status" value="1"/>
</dbReference>
<dbReference type="STRING" id="346185.AAY42_01705"/>
<dbReference type="Pfam" id="PF00441">
    <property type="entry name" value="Acyl-CoA_dh_1"/>
    <property type="match status" value="1"/>
</dbReference>
<gene>
    <name evidence="11" type="ORF">AAY42_01705</name>
</gene>
<evidence type="ECO:0000256" key="5">
    <source>
        <dbReference type="ARBA" id="ARBA00023002"/>
    </source>
</evidence>
<dbReference type="AlphaFoldDB" id="A0A0Q1CDG1"/>
<dbReference type="Gene3D" id="1.20.140.10">
    <property type="entry name" value="Butyryl-CoA Dehydrogenase, subunit A, domain 3"/>
    <property type="match status" value="2"/>
</dbReference>
<keyword evidence="4 6" id="KW-0274">FAD</keyword>
<sequence>MSTETLNKEILRGGQFLVKETNCEDVFTLEDLNEEQKMMRESTKEFVDRELWAHWERFEKKDYAYTEETMRKAGELGLLSVAVPEAYGGMGMGFVSTMLVCDYISGATGSFSTAFGAHTGIGTMPITLYGTEEQKQKYVPKLASGEWFGAYCLTEPGAGSDANSGKTKAVISEDGKHYSITGQKMWISNAGFCSLFIVFARIEDDKNITGFIVENDPANGITLGDEEKKLGIHASSTRQVFFNETKVPVENMLSERGNGFKIAMNALNVGRIKLAAACLEAQRRVATEAIKYANERIQFKTPIINFGAIKAKIADMVTNAYVDESACYRAAKNIEDRIAIREADGNSHQEAELKGVEEYAIECSILKVAVSEHVQETTDEGIQIFGGMGFSADTPMESAWRDARISRIYEGTNEINRMLAVGMLVKKAMKGHVDLLGPATAVGEELMGIPSFDTPDFSELFAEEKDLVARLKKVFLMIAGSAVQKYGPSLEEHQMLLMSASDILIQVYLSESAILRTEKNVKKFGEDSQTSQIAMSRLYLYRAVDIINQKGKEAIVSFAEGDEQRMMLMGLKRFTKYTNQPNVVALRTQIADKVAADNGYNFD</sequence>
<feature type="domain" description="Acyl-CoA dehydrogenase/oxidase N-terminal" evidence="9">
    <location>
        <begin position="33"/>
        <end position="146"/>
    </location>
</feature>
<evidence type="ECO:0000256" key="2">
    <source>
        <dbReference type="ARBA" id="ARBA00009347"/>
    </source>
</evidence>
<comment type="caution">
    <text evidence="11">The sequence shown here is derived from an EMBL/GenBank/DDBJ whole genome shotgun (WGS) entry which is preliminary data.</text>
</comment>
<dbReference type="InterPro" id="IPR009100">
    <property type="entry name" value="AcylCoA_DH/oxidase_NM_dom_sf"/>
</dbReference>
<dbReference type="InterPro" id="IPR006091">
    <property type="entry name" value="Acyl-CoA_Oxase/DH_mid-dom"/>
</dbReference>
<evidence type="ECO:0000313" key="11">
    <source>
        <dbReference type="EMBL" id="KQC28746.1"/>
    </source>
</evidence>